<dbReference type="GO" id="GO:0004672">
    <property type="term" value="F:protein kinase activity"/>
    <property type="evidence" value="ECO:0007669"/>
    <property type="project" value="InterPro"/>
</dbReference>
<evidence type="ECO:0000313" key="5">
    <source>
        <dbReference type="WBParaSite" id="HNAJ_0001282501-mRNA-1"/>
    </source>
</evidence>
<evidence type="ECO:0000313" key="3">
    <source>
        <dbReference type="EMBL" id="VDO14137.1"/>
    </source>
</evidence>
<reference evidence="5" key="1">
    <citation type="submission" date="2017-02" db="UniProtKB">
        <authorList>
            <consortium name="WormBaseParasite"/>
        </authorList>
    </citation>
    <scope>IDENTIFICATION</scope>
</reference>
<protein>
    <submittedName>
        <fullName evidence="5">Protein kinase domain-containing protein</fullName>
    </submittedName>
</protein>
<dbReference type="STRING" id="102285.A0A0R3TY78"/>
<dbReference type="AlphaFoldDB" id="A0A0R3TY78"/>
<dbReference type="Proteomes" id="UP000278807">
    <property type="component" value="Unassembled WGS sequence"/>
</dbReference>
<keyword evidence="4" id="KW-1185">Reference proteome</keyword>
<reference evidence="3 4" key="2">
    <citation type="submission" date="2018-11" db="EMBL/GenBank/DDBJ databases">
        <authorList>
            <consortium name="Pathogen Informatics"/>
        </authorList>
    </citation>
    <scope>NUCLEOTIDE SEQUENCE [LARGE SCALE GENOMIC DNA]</scope>
</reference>
<feature type="domain" description="Protein kinase" evidence="2">
    <location>
        <begin position="1"/>
        <end position="180"/>
    </location>
</feature>
<evidence type="ECO:0000259" key="2">
    <source>
        <dbReference type="PROSITE" id="PS50011"/>
    </source>
</evidence>
<dbReference type="SUPFAM" id="SSF56112">
    <property type="entry name" value="Protein kinase-like (PK-like)"/>
    <property type="match status" value="1"/>
</dbReference>
<evidence type="ECO:0000256" key="1">
    <source>
        <dbReference type="SAM" id="MobiDB-lite"/>
    </source>
</evidence>
<dbReference type="InterPro" id="IPR000719">
    <property type="entry name" value="Prot_kinase_dom"/>
</dbReference>
<name>A0A0R3TY78_RODNA</name>
<feature type="region of interest" description="Disordered" evidence="1">
    <location>
        <begin position="116"/>
        <end position="139"/>
    </location>
</feature>
<dbReference type="OrthoDB" id="6283785at2759"/>
<dbReference type="WBParaSite" id="HNAJ_0001282501-mRNA-1">
    <property type="protein sequence ID" value="HNAJ_0001282501-mRNA-1"/>
    <property type="gene ID" value="HNAJ_0001282501"/>
</dbReference>
<organism evidence="5">
    <name type="scientific">Rodentolepis nana</name>
    <name type="common">Dwarf tapeworm</name>
    <name type="synonym">Hymenolepis nana</name>
    <dbReference type="NCBI Taxonomy" id="102285"/>
    <lineage>
        <taxon>Eukaryota</taxon>
        <taxon>Metazoa</taxon>
        <taxon>Spiralia</taxon>
        <taxon>Lophotrochozoa</taxon>
        <taxon>Platyhelminthes</taxon>
        <taxon>Cestoda</taxon>
        <taxon>Eucestoda</taxon>
        <taxon>Cyclophyllidea</taxon>
        <taxon>Hymenolepididae</taxon>
        <taxon>Rodentolepis</taxon>
    </lineage>
</organism>
<dbReference type="PROSITE" id="PS50011">
    <property type="entry name" value="PROTEIN_KINASE_DOM"/>
    <property type="match status" value="1"/>
</dbReference>
<evidence type="ECO:0000313" key="4">
    <source>
        <dbReference type="Proteomes" id="UP000278807"/>
    </source>
</evidence>
<dbReference type="GO" id="GO:0005524">
    <property type="term" value="F:ATP binding"/>
    <property type="evidence" value="ECO:0007669"/>
    <property type="project" value="InterPro"/>
</dbReference>
<sequence>MESYGRILRISLTLVSENLSSALVLPIRKKVTSASCSPEFTAPELIEENPDLIGPEAVSWALGIVLFYMLVGELPFQSPYFDHKRRGRLLRFAQRGLTPNHINAISDFTPGSKTVLSKKMTPSTSCKGSSMNGKDQSGGRWEATVNRGLLDRIKAIFSHNNDRKRSEEDVEDNTRGNEWLLEGEIETNIINLRSDSTDSLNAFGEKKCDSLIEALDYLASVKKTSSSEVARSILEQPIGAHSAAFQILLNLHRQKSGVYLLDHTVPGWPLLASGSFMAFMDPAMMKRLGVNASDVGSSSESTVPSEKLQEIYWWWCPILLK</sequence>
<proteinExistence type="predicted"/>
<dbReference type="Gene3D" id="1.10.510.10">
    <property type="entry name" value="Transferase(Phosphotransferase) domain 1"/>
    <property type="match status" value="1"/>
</dbReference>
<accession>A0A0R3TY78</accession>
<feature type="compositionally biased region" description="Polar residues" evidence="1">
    <location>
        <begin position="116"/>
        <end position="135"/>
    </location>
</feature>
<dbReference type="EMBL" id="UZAE01014669">
    <property type="protein sequence ID" value="VDO14137.1"/>
    <property type="molecule type" value="Genomic_DNA"/>
</dbReference>
<dbReference type="InterPro" id="IPR011009">
    <property type="entry name" value="Kinase-like_dom_sf"/>
</dbReference>
<gene>
    <name evidence="3" type="ORF">HNAJ_LOCUS12801</name>
</gene>